<dbReference type="NCBIfam" id="TIGR01346">
    <property type="entry name" value="isocit_lyase"/>
    <property type="match status" value="1"/>
</dbReference>
<dbReference type="InterPro" id="IPR040442">
    <property type="entry name" value="Pyrv_kinase-like_dom_sf"/>
</dbReference>
<dbReference type="PANTHER" id="PTHR21631:SF13">
    <property type="entry name" value="MITOCHONDRIAL 2-METHYLISOCITRATE LYASE ICL2"/>
    <property type="match status" value="1"/>
</dbReference>
<feature type="region of interest" description="Disordered" evidence="4">
    <location>
        <begin position="48"/>
        <end position="73"/>
    </location>
</feature>
<feature type="compositionally biased region" description="Low complexity" evidence="4">
    <location>
        <begin position="1035"/>
        <end position="1070"/>
    </location>
</feature>
<dbReference type="Gene3D" id="3.20.20.60">
    <property type="entry name" value="Phosphoenolpyruvate-binding domains"/>
    <property type="match status" value="1"/>
</dbReference>
<dbReference type="SUPFAM" id="SSF51621">
    <property type="entry name" value="Phosphoenolpyruvate/pyruvate domain"/>
    <property type="match status" value="1"/>
</dbReference>
<dbReference type="AlphaFoldDB" id="A0A0E9NR45"/>
<organism evidence="5 6">
    <name type="scientific">Saitoella complicata (strain BCRC 22490 / CBS 7301 / JCM 7358 / NBRC 10748 / NRRL Y-17804)</name>
    <dbReference type="NCBI Taxonomy" id="698492"/>
    <lineage>
        <taxon>Eukaryota</taxon>
        <taxon>Fungi</taxon>
        <taxon>Dikarya</taxon>
        <taxon>Ascomycota</taxon>
        <taxon>Taphrinomycotina</taxon>
        <taxon>Taphrinomycotina incertae sedis</taxon>
        <taxon>Saitoella</taxon>
    </lineage>
</organism>
<comment type="similarity">
    <text evidence="1">Belongs to the isocitrate lyase/PEP mutase superfamily. Isocitrate lyase family.</text>
</comment>
<reference evidence="5 6" key="3">
    <citation type="journal article" date="2015" name="Genome Announc.">
        <title>Draft Genome Sequence of the Archiascomycetous Yeast Saitoella complicata.</title>
        <authorList>
            <person name="Yamauchi K."/>
            <person name="Kondo S."/>
            <person name="Hamamoto M."/>
            <person name="Takahashi Y."/>
            <person name="Ogura Y."/>
            <person name="Hayashi T."/>
            <person name="Nishida H."/>
        </authorList>
    </citation>
    <scope>NUCLEOTIDE SEQUENCE [LARGE SCALE GENOMIC DNA]</scope>
    <source>
        <strain evidence="5 6">NRRL Y-17804</strain>
    </source>
</reference>
<dbReference type="EC" id="4.1.3.30" evidence="2"/>
<dbReference type="InterPro" id="IPR018523">
    <property type="entry name" value="Isocitrate_lyase_ph_CS"/>
</dbReference>
<dbReference type="InterPro" id="IPR015813">
    <property type="entry name" value="Pyrv/PenolPyrv_kinase-like_dom"/>
</dbReference>
<evidence type="ECO:0000313" key="5">
    <source>
        <dbReference type="EMBL" id="GAO52334.1"/>
    </source>
</evidence>
<evidence type="ECO:0000256" key="2">
    <source>
        <dbReference type="ARBA" id="ARBA00012260"/>
    </source>
</evidence>
<dbReference type="GO" id="GO:0004451">
    <property type="term" value="F:isocitrate lyase activity"/>
    <property type="evidence" value="ECO:0007669"/>
    <property type="project" value="InterPro"/>
</dbReference>
<comment type="caution">
    <text evidence="5">The sequence shown here is derived from an EMBL/GenBank/DDBJ whole genome shotgun (WGS) entry which is preliminary data.</text>
</comment>
<evidence type="ECO:0000256" key="4">
    <source>
        <dbReference type="SAM" id="MobiDB-lite"/>
    </source>
</evidence>
<reference evidence="5 6" key="2">
    <citation type="journal article" date="2014" name="J. Gen. Appl. Microbiol.">
        <title>The early diverging ascomycetous budding yeast Saitoella complicata has three histone deacetylases belonging to the Clr6, Hos2, and Rpd3 lineages.</title>
        <authorList>
            <person name="Nishida H."/>
            <person name="Matsumoto T."/>
            <person name="Kondo S."/>
            <person name="Hamamoto M."/>
            <person name="Yoshikawa H."/>
        </authorList>
    </citation>
    <scope>NUCLEOTIDE SEQUENCE [LARGE SCALE GENOMIC DNA]</scope>
    <source>
        <strain evidence="5 6">NRRL Y-17804</strain>
    </source>
</reference>
<proteinExistence type="inferred from homology"/>
<reference evidence="5 6" key="1">
    <citation type="journal article" date="2011" name="J. Gen. Appl. Microbiol.">
        <title>Draft genome sequencing of the enigmatic yeast Saitoella complicata.</title>
        <authorList>
            <person name="Nishida H."/>
            <person name="Hamamoto M."/>
            <person name="Sugiyama J."/>
        </authorList>
    </citation>
    <scope>NUCLEOTIDE SEQUENCE [LARGE SCALE GENOMIC DNA]</scope>
    <source>
        <strain evidence="5 6">NRRL Y-17804</strain>
    </source>
</reference>
<sequence>MEEIYTSGLLNNLDQIYRKISSSLRDHHQRSVILTMLRRPLSRVLASSRPTTAVRMSSSSTPPSFVPKPLEAGQDPPSYISSATKDLTSFFTSPRFERLQRPYSPLSVLSARGSVPQTVAHTTHSATLLWEILNRNFAAGKATLTMGAIDPVQQSQMIREGLEVVYVSGWATSSTFVRDGAEVGPDLGDYPYTSVPAQVERMRKAQAVQDRREWDEVIAAHEEGKVKNDFKSYIRPIIADGDHGHGGLGSVMKLTKLFAEAGASAVHFEDQLHGGKKCGHQAGKVLVATSTHISRLIAARFQWDVMSCPAILIARTDSESAKLIDSDVDPADHEFILGVVPPTNDPEFRPLAETLLSAERSGASGAQIDKLEREWTEKFPLLTLDRAIADALTAAGWSAEKIEREYTAKTRDMSNPSKHLYATQTLGIDVKWDSLAPRTREGYFHFQGGLSAAIKRANAFAKYADLLWVETKTPDVQVARQISTGVRGPNGEKKMMVYNLSPSFDWTKHGFTTESLKSFTTELGQLGFVLQLISLAGLHLSAASSCEFVRSYLTSGMEAYVRLVQKKEKELGTDVLTHQRWSGARVVDRVLGAVASGNSGVSAMGEGSTEASFHENMLLLLQDHLLPILRGLVVSTSVTVVRLKWVSSSQIRGTNPGRATYLFPFGRRVRSVAELFRSLVVADVDVEGGHVISVPDDRIRGVQTTTFNAAPPTTPLDHSAIYQSRQEDPYKPANSFSCISIELSSRSINPDHRESTAATMKSFLYSRAPSPTREHAKTSKKGNKRDTFYVTGGVYDSLSDPPLPDLPKIHAVMIKYHITFTPSKPLPAQSLTAKFLGMKEISVDYAQGDNMGQMDRRSAQEVVLGMEWNLWGKGPDGGWVGDDEVLKEGKEYTFDIVAKLPEKTPRSISTHSGSISYSLKVSMKPHFIPSLNLPVLNPFSLNPLSPRQGFTFNSRETIDMIGADHELGKGERVHVEFPDQCYKGPGCEFPLSVTVGGGKVHDIEKVEARIMQTVQWNYQGKPFTQDIYPVTPFTSAHLSTSSPSPSPRPSISHPPSTHSASHASGTATPTQPHATLSIPLPDSIHGAYTGPHHSVKHQLMLVFHRKGWLRKRVEWYKDVEIFHRDVGEEFEGVPGVIEEPVGMDVDRLKRELERVKMKGRR</sequence>
<dbReference type="GO" id="GO:0005759">
    <property type="term" value="C:mitochondrial matrix"/>
    <property type="evidence" value="ECO:0007669"/>
    <property type="project" value="TreeGrafter"/>
</dbReference>
<dbReference type="STRING" id="698492.A0A0E9NR45"/>
<dbReference type="InterPro" id="IPR006254">
    <property type="entry name" value="Isocitrate_lyase"/>
</dbReference>
<dbReference type="Gene3D" id="1.10.10.850">
    <property type="match status" value="1"/>
</dbReference>
<evidence type="ECO:0000313" key="6">
    <source>
        <dbReference type="Proteomes" id="UP000033140"/>
    </source>
</evidence>
<feature type="region of interest" description="Disordered" evidence="4">
    <location>
        <begin position="1035"/>
        <end position="1081"/>
    </location>
</feature>
<dbReference type="Gene3D" id="2.60.40.640">
    <property type="match status" value="1"/>
</dbReference>
<dbReference type="PANTHER" id="PTHR21631">
    <property type="entry name" value="ISOCITRATE LYASE/MALATE SYNTHASE"/>
    <property type="match status" value="1"/>
</dbReference>
<dbReference type="EMBL" id="BACD03000066">
    <property type="protein sequence ID" value="GAO52334.1"/>
    <property type="molecule type" value="Genomic_DNA"/>
</dbReference>
<keyword evidence="3" id="KW-0456">Lyase</keyword>
<evidence type="ECO:0000256" key="1">
    <source>
        <dbReference type="ARBA" id="ARBA00005704"/>
    </source>
</evidence>
<evidence type="ECO:0000256" key="3">
    <source>
        <dbReference type="ARBA" id="ARBA00023239"/>
    </source>
</evidence>
<protein>
    <recommendedName>
        <fullName evidence="2">methylisocitrate lyase</fullName>
        <ecNumber evidence="2">4.1.3.30</ecNumber>
    </recommendedName>
</protein>
<keyword evidence="6" id="KW-1185">Reference proteome</keyword>
<dbReference type="Pfam" id="PF00463">
    <property type="entry name" value="ICL"/>
    <property type="match status" value="1"/>
</dbReference>
<dbReference type="CDD" id="cd00377">
    <property type="entry name" value="ICL_PEPM"/>
    <property type="match status" value="1"/>
</dbReference>
<accession>A0A0E9NR45</accession>
<feature type="compositionally biased region" description="Polar residues" evidence="4">
    <location>
        <begin position="48"/>
        <end position="63"/>
    </location>
</feature>
<gene>
    <name evidence="5" type="ORF">G7K_6413-t1</name>
</gene>
<dbReference type="InterPro" id="IPR014752">
    <property type="entry name" value="Arrestin-like_C"/>
</dbReference>
<dbReference type="GO" id="GO:0046421">
    <property type="term" value="F:methylisocitrate lyase activity"/>
    <property type="evidence" value="ECO:0007669"/>
    <property type="project" value="UniProtKB-EC"/>
</dbReference>
<name>A0A0E9NR45_SAICN</name>
<dbReference type="PROSITE" id="PS00161">
    <property type="entry name" value="ISOCITRATE_LYASE"/>
    <property type="match status" value="1"/>
</dbReference>
<dbReference type="GO" id="GO:0019629">
    <property type="term" value="P:propionate catabolic process, 2-methylcitrate cycle"/>
    <property type="evidence" value="ECO:0007669"/>
    <property type="project" value="TreeGrafter"/>
</dbReference>
<dbReference type="Proteomes" id="UP000033140">
    <property type="component" value="Unassembled WGS sequence"/>
</dbReference>
<dbReference type="InterPro" id="IPR039556">
    <property type="entry name" value="ICL/PEPM"/>
</dbReference>